<feature type="domain" description="DUF632" evidence="1">
    <location>
        <begin position="4"/>
        <end position="245"/>
    </location>
</feature>
<dbReference type="InterPro" id="IPR006867">
    <property type="entry name" value="DUF632"/>
</dbReference>
<protein>
    <recommendedName>
        <fullName evidence="1">DUF632 domain-containing protein</fullName>
    </recommendedName>
</protein>
<dbReference type="PANTHER" id="PTHR21450">
    <property type="entry name" value="PROTEIN ALTERED PHOSPHATE STARVATION RESPONSE 1"/>
    <property type="match status" value="1"/>
</dbReference>
<dbReference type="PANTHER" id="PTHR21450:SF21">
    <property type="entry name" value="REDUCTASE SUBUNIT C, PUTATIVE (DUF630 AND DUF632)-RELATED"/>
    <property type="match status" value="1"/>
</dbReference>
<dbReference type="Pfam" id="PF04782">
    <property type="entry name" value="DUF632"/>
    <property type="match status" value="1"/>
</dbReference>
<dbReference type="EMBL" id="JO495371">
    <property type="protein sequence ID" value="AEL98834.1"/>
    <property type="molecule type" value="mRNA"/>
</dbReference>
<dbReference type="AlphaFoldDB" id="G5DWD7"/>
<organism evidence="2">
    <name type="scientific">Silene latifolia</name>
    <name type="common">White campion</name>
    <name type="synonym">Bladder campion</name>
    <dbReference type="NCBI Taxonomy" id="37657"/>
    <lineage>
        <taxon>Eukaryota</taxon>
        <taxon>Viridiplantae</taxon>
        <taxon>Streptophyta</taxon>
        <taxon>Embryophyta</taxon>
        <taxon>Tracheophyta</taxon>
        <taxon>Spermatophyta</taxon>
        <taxon>Magnoliopsida</taxon>
        <taxon>eudicotyledons</taxon>
        <taxon>Gunneridae</taxon>
        <taxon>Pentapetalae</taxon>
        <taxon>Caryophyllales</taxon>
        <taxon>Caryophyllaceae</taxon>
        <taxon>Sileneae</taxon>
        <taxon>Silene</taxon>
        <taxon>Silene subgen. Behenantha</taxon>
        <taxon>Silene sect. Melandrium</taxon>
    </lineage>
</organism>
<name>G5DWD7_SILLA</name>
<sequence length="245" mass="28657">KGNNSTRSLNSLSWNWSSRTPHLTQDEQTLIEPCKAGAHCITLEKLYAEEQILYKAVRDEEVAKLDHRRKSLSLQKYENENADLNKIDKTQSAVESLQSDIVRLQELERRACSSILTLIDEQLHPQLVSLLSGVIHMWRTMFECHQVQSHICQQIQHLSSHQSVEPTTEYHREATVQLESEVKFWFNSFCRLAKSQRDYVNALFRWVQLTDCLVDDNSRNRHSSMVRDLCQRWLIALDRLPEKVV</sequence>
<feature type="non-terminal residue" evidence="2">
    <location>
        <position position="1"/>
    </location>
</feature>
<dbReference type="EMBL" id="JO495370">
    <property type="protein sequence ID" value="AEL98833.1"/>
    <property type="molecule type" value="mRNA"/>
</dbReference>
<feature type="non-terminal residue" evidence="2">
    <location>
        <position position="245"/>
    </location>
</feature>
<reference evidence="2" key="1">
    <citation type="journal article" date="2011" name="Curr. Biol.">
        <title>Preservation of the y transcriptome in a 10-million-year-old plant sex chromosome system.</title>
        <authorList>
            <person name="Bergero R."/>
            <person name="Charlesworth D."/>
        </authorList>
    </citation>
    <scope>NUCLEOTIDE SEQUENCE</scope>
    <source>
        <tissue evidence="2">Male and female bud flowers</tissue>
    </source>
</reference>
<evidence type="ECO:0000259" key="1">
    <source>
        <dbReference type="Pfam" id="PF04782"/>
    </source>
</evidence>
<evidence type="ECO:0000313" key="2">
    <source>
        <dbReference type="EMBL" id="AEL98834.1"/>
    </source>
</evidence>
<proteinExistence type="evidence at transcript level"/>
<accession>G5DWD7</accession>